<dbReference type="PANTHER" id="PTHR11439">
    <property type="entry name" value="GAG-POL-RELATED RETROTRANSPOSON"/>
    <property type="match status" value="1"/>
</dbReference>
<keyword evidence="2" id="KW-1185">Reference proteome</keyword>
<organism evidence="1 2">
    <name type="scientific">Mucuna pruriens</name>
    <name type="common">Velvet bean</name>
    <name type="synonym">Dolichos pruriens</name>
    <dbReference type="NCBI Taxonomy" id="157652"/>
    <lineage>
        <taxon>Eukaryota</taxon>
        <taxon>Viridiplantae</taxon>
        <taxon>Streptophyta</taxon>
        <taxon>Embryophyta</taxon>
        <taxon>Tracheophyta</taxon>
        <taxon>Spermatophyta</taxon>
        <taxon>Magnoliopsida</taxon>
        <taxon>eudicotyledons</taxon>
        <taxon>Gunneridae</taxon>
        <taxon>Pentapetalae</taxon>
        <taxon>rosids</taxon>
        <taxon>fabids</taxon>
        <taxon>Fabales</taxon>
        <taxon>Fabaceae</taxon>
        <taxon>Papilionoideae</taxon>
        <taxon>50 kb inversion clade</taxon>
        <taxon>NPAAA clade</taxon>
        <taxon>indigoferoid/millettioid clade</taxon>
        <taxon>Phaseoleae</taxon>
        <taxon>Mucuna</taxon>
    </lineage>
</organism>
<evidence type="ECO:0000313" key="2">
    <source>
        <dbReference type="Proteomes" id="UP000257109"/>
    </source>
</evidence>
<dbReference type="AlphaFoldDB" id="A0A371H4X1"/>
<dbReference type="PANTHER" id="PTHR11439:SF483">
    <property type="entry name" value="PEPTIDE SYNTHASE GLIP-LIKE, PUTATIVE (AFU_ORTHOLOGUE AFUA_3G12920)-RELATED"/>
    <property type="match status" value="1"/>
</dbReference>
<dbReference type="OrthoDB" id="418237at2759"/>
<accession>A0A371H4X1</accession>
<evidence type="ECO:0008006" key="3">
    <source>
        <dbReference type="Google" id="ProtNLM"/>
    </source>
</evidence>
<proteinExistence type="predicted"/>
<dbReference type="EMBL" id="QJKJ01003581">
    <property type="protein sequence ID" value="RDX97726.1"/>
    <property type="molecule type" value="Genomic_DNA"/>
</dbReference>
<evidence type="ECO:0000313" key="1">
    <source>
        <dbReference type="EMBL" id="RDX97726.1"/>
    </source>
</evidence>
<sequence>MVDSLLYLAASRLDIMFNVCLCAQFQSDPKESHLTTVKCIFRYLKDITNLDRIARKNSSGGCHFIRSSKMQGTIALSIAEAYIENQLVDKLVHIKNLLVGLSFQRTFSVSKDVLNVHRVTCRPKDTPSVHRVTRCPKDIPDVHRNTHFPKEILHPYRSSLFKKKAQRP</sequence>
<dbReference type="Proteomes" id="UP000257109">
    <property type="component" value="Unassembled WGS sequence"/>
</dbReference>
<gene>
    <name evidence="1" type="ORF">CR513_19479</name>
</gene>
<comment type="caution">
    <text evidence="1">The sequence shown here is derived from an EMBL/GenBank/DDBJ whole genome shotgun (WGS) entry which is preliminary data.</text>
</comment>
<reference evidence="1" key="1">
    <citation type="submission" date="2018-05" db="EMBL/GenBank/DDBJ databases">
        <title>Draft genome of Mucuna pruriens seed.</title>
        <authorList>
            <person name="Nnadi N.E."/>
            <person name="Vos R."/>
            <person name="Hasami M.H."/>
            <person name="Devisetty U.K."/>
            <person name="Aguiy J.C."/>
        </authorList>
    </citation>
    <scope>NUCLEOTIDE SEQUENCE [LARGE SCALE GENOMIC DNA]</scope>
    <source>
        <strain evidence="1">JCA_2017</strain>
    </source>
</reference>
<feature type="non-terminal residue" evidence="1">
    <location>
        <position position="1"/>
    </location>
</feature>
<name>A0A371H4X1_MUCPR</name>
<protein>
    <recommendedName>
        <fullName evidence="3">Mitochondrial protein</fullName>
    </recommendedName>
</protein>